<dbReference type="AlphaFoldDB" id="A0AAN9BTS2"/>
<organism evidence="2 3">
    <name type="scientific">Littorina saxatilis</name>
    <dbReference type="NCBI Taxonomy" id="31220"/>
    <lineage>
        <taxon>Eukaryota</taxon>
        <taxon>Metazoa</taxon>
        <taxon>Spiralia</taxon>
        <taxon>Lophotrochozoa</taxon>
        <taxon>Mollusca</taxon>
        <taxon>Gastropoda</taxon>
        <taxon>Caenogastropoda</taxon>
        <taxon>Littorinimorpha</taxon>
        <taxon>Littorinoidea</taxon>
        <taxon>Littorinidae</taxon>
        <taxon>Littorina</taxon>
    </lineage>
</organism>
<name>A0AAN9BTS2_9CAEN</name>
<dbReference type="EMBL" id="JBAMIC010000002">
    <property type="protein sequence ID" value="KAK7111313.1"/>
    <property type="molecule type" value="Genomic_DNA"/>
</dbReference>
<evidence type="ECO:0000313" key="3">
    <source>
        <dbReference type="Proteomes" id="UP001374579"/>
    </source>
</evidence>
<dbReference type="Proteomes" id="UP001374579">
    <property type="component" value="Unassembled WGS sequence"/>
</dbReference>
<keyword evidence="1" id="KW-0812">Transmembrane</keyword>
<reference evidence="2 3" key="1">
    <citation type="submission" date="2024-02" db="EMBL/GenBank/DDBJ databases">
        <title>Chromosome-scale genome assembly of the rough periwinkle Littorina saxatilis.</title>
        <authorList>
            <person name="De Jode A."/>
            <person name="Faria R."/>
            <person name="Formenti G."/>
            <person name="Sims Y."/>
            <person name="Smith T.P."/>
            <person name="Tracey A."/>
            <person name="Wood J.M.D."/>
            <person name="Zagrodzka Z.B."/>
            <person name="Johannesson K."/>
            <person name="Butlin R.K."/>
            <person name="Leder E.H."/>
        </authorList>
    </citation>
    <scope>NUCLEOTIDE SEQUENCE [LARGE SCALE GENOMIC DNA]</scope>
    <source>
        <strain evidence="2">Snail1</strain>
        <tissue evidence="2">Muscle</tissue>
    </source>
</reference>
<comment type="caution">
    <text evidence="2">The sequence shown here is derived from an EMBL/GenBank/DDBJ whole genome shotgun (WGS) entry which is preliminary data.</text>
</comment>
<feature type="transmembrane region" description="Helical" evidence="1">
    <location>
        <begin position="204"/>
        <end position="225"/>
    </location>
</feature>
<keyword evidence="3" id="KW-1185">Reference proteome</keyword>
<gene>
    <name evidence="2" type="ORF">V1264_010970</name>
</gene>
<sequence length="246" mass="27042">MRFQVDGSRLLTIQCVNSQCRPFTGFVVVNEDRKSSVFPILKNVYILPSYRTTTEAEATTTEETTTQLATTPIATTEVESTETTQLATTPIATTEVESTETTQLATTPIATTEVESTGTSEAATVTQNNVSPAQSSTTSAFNNNWASRCNCRCLENVALTLANSTSQKAQQTKQQIQDDLLEDRKQLSSYIRSKTSAPDERKSALVVGSTVGIVVFIIVLCLVVLPDFLKVCWYVAMRFRDRSKQN</sequence>
<accession>A0AAN9BTS2</accession>
<proteinExistence type="predicted"/>
<protein>
    <submittedName>
        <fullName evidence="2">Uncharacterized protein</fullName>
    </submittedName>
</protein>
<keyword evidence="1" id="KW-1133">Transmembrane helix</keyword>
<evidence type="ECO:0000256" key="1">
    <source>
        <dbReference type="SAM" id="Phobius"/>
    </source>
</evidence>
<evidence type="ECO:0000313" key="2">
    <source>
        <dbReference type="EMBL" id="KAK7111313.1"/>
    </source>
</evidence>
<keyword evidence="1" id="KW-0472">Membrane</keyword>